<evidence type="ECO:0008006" key="4">
    <source>
        <dbReference type="Google" id="ProtNLM"/>
    </source>
</evidence>
<gene>
    <name evidence="2" type="ORF">CAP_4210</name>
</gene>
<evidence type="ECO:0000313" key="2">
    <source>
        <dbReference type="EMBL" id="EYF04734.1"/>
    </source>
</evidence>
<feature type="transmembrane region" description="Helical" evidence="1">
    <location>
        <begin position="204"/>
        <end position="223"/>
    </location>
</feature>
<feature type="transmembrane region" description="Helical" evidence="1">
    <location>
        <begin position="28"/>
        <end position="51"/>
    </location>
</feature>
<name>A0A017T684_9BACT</name>
<keyword evidence="1" id="KW-0812">Transmembrane</keyword>
<feature type="transmembrane region" description="Helical" evidence="1">
    <location>
        <begin position="57"/>
        <end position="75"/>
    </location>
</feature>
<proteinExistence type="predicted"/>
<evidence type="ECO:0000313" key="3">
    <source>
        <dbReference type="Proteomes" id="UP000019678"/>
    </source>
</evidence>
<organism evidence="2 3">
    <name type="scientific">Chondromyces apiculatus DSM 436</name>
    <dbReference type="NCBI Taxonomy" id="1192034"/>
    <lineage>
        <taxon>Bacteria</taxon>
        <taxon>Pseudomonadati</taxon>
        <taxon>Myxococcota</taxon>
        <taxon>Polyangia</taxon>
        <taxon>Polyangiales</taxon>
        <taxon>Polyangiaceae</taxon>
        <taxon>Chondromyces</taxon>
    </lineage>
</organism>
<dbReference type="EMBL" id="ASRX01000030">
    <property type="protein sequence ID" value="EYF04734.1"/>
    <property type="molecule type" value="Genomic_DNA"/>
</dbReference>
<evidence type="ECO:0000256" key="1">
    <source>
        <dbReference type="SAM" id="Phobius"/>
    </source>
</evidence>
<reference evidence="2 3" key="1">
    <citation type="submission" date="2013-05" db="EMBL/GenBank/DDBJ databases">
        <title>Genome assembly of Chondromyces apiculatus DSM 436.</title>
        <authorList>
            <person name="Sharma G."/>
            <person name="Khatri I."/>
            <person name="Kaur C."/>
            <person name="Mayilraj S."/>
            <person name="Subramanian S."/>
        </authorList>
    </citation>
    <scope>NUCLEOTIDE SEQUENCE [LARGE SCALE GENOMIC DNA]</scope>
    <source>
        <strain evidence="2 3">DSM 436</strain>
    </source>
</reference>
<sequence>MKRDAVFNEPVLWTGRPKVVVIPPLNRAASAVCAVTSAICTASAIVVATAVHVRPTQLLLFAAWMATLAIAARAVPRWWRSELEYVLTDQHIVMQRGKLRRTIERRAISYARIHWHPKHPGVGDLELVRAVPTGALRRRLSITLPGVIAPDRVWAILRGVTPSTPAGDGHRLLAQRLDDGERVLWSGHPDAGFRRWVPRGLRSVLSVALGLSFFGFGAGTAAQSVRILRLVVRAGVHPESLTFMSLVATLALTIVLLVAAGGFTLYASVVRPARLALETRYLITDRRVLIQQGDDELHLDRARIVDVIDAPSAGGLRDVFLVLDGPRARAVAASGAFGEPPGLGLQPVLHAVADVDAVRQALLIA</sequence>
<dbReference type="STRING" id="1192034.CAP_4210"/>
<keyword evidence="3" id="KW-1185">Reference proteome</keyword>
<dbReference type="OrthoDB" id="5489589at2"/>
<dbReference type="RefSeq" id="WP_044243611.1">
    <property type="nucleotide sequence ID" value="NZ_ASRX01000030.1"/>
</dbReference>
<protein>
    <recommendedName>
        <fullName evidence="4">DUF304 domain-containing protein</fullName>
    </recommendedName>
</protein>
<feature type="transmembrane region" description="Helical" evidence="1">
    <location>
        <begin position="243"/>
        <end position="267"/>
    </location>
</feature>
<keyword evidence="1" id="KW-1133">Transmembrane helix</keyword>
<dbReference type="AlphaFoldDB" id="A0A017T684"/>
<accession>A0A017T684</accession>
<comment type="caution">
    <text evidence="2">The sequence shown here is derived from an EMBL/GenBank/DDBJ whole genome shotgun (WGS) entry which is preliminary data.</text>
</comment>
<keyword evidence="1" id="KW-0472">Membrane</keyword>
<dbReference type="Proteomes" id="UP000019678">
    <property type="component" value="Unassembled WGS sequence"/>
</dbReference>